<sequence length="157" mass="17576">MSTRDIGIGRTTRDWDAALHFVEGYRANLMIAAEVTVSQSQISLPRAISRSLGTLDCPVGLAMVITEHRRRDAFLTRYFGSFAEAQSVIAKYEAEFHGQLATTPYGPLGRDGVVWFGSVRKLLLETYRRPEEDCPADTLLEPSQEIVRGDDSLYCIF</sequence>
<proteinExistence type="predicted"/>
<evidence type="ECO:0000313" key="2">
    <source>
        <dbReference type="Proteomes" id="UP001433508"/>
    </source>
</evidence>
<organism evidence="1 2">
    <name type="scientific">Lipomyces kononenkoae</name>
    <name type="common">Yeast</name>
    <dbReference type="NCBI Taxonomy" id="34357"/>
    <lineage>
        <taxon>Eukaryota</taxon>
        <taxon>Fungi</taxon>
        <taxon>Dikarya</taxon>
        <taxon>Ascomycota</taxon>
        <taxon>Saccharomycotina</taxon>
        <taxon>Lipomycetes</taxon>
        <taxon>Lipomycetales</taxon>
        <taxon>Lipomycetaceae</taxon>
        <taxon>Lipomyces</taxon>
    </lineage>
</organism>
<keyword evidence="2" id="KW-1185">Reference proteome</keyword>
<accession>A0ACC3SYA1</accession>
<name>A0ACC3SYA1_LIPKO</name>
<evidence type="ECO:0000313" key="1">
    <source>
        <dbReference type="EMBL" id="KAK9236638.1"/>
    </source>
</evidence>
<reference evidence="2" key="1">
    <citation type="journal article" date="2024" name="Front. Bioeng. Biotechnol.">
        <title>Genome-scale model development and genomic sequencing of the oleaginous clade Lipomyces.</title>
        <authorList>
            <person name="Czajka J.J."/>
            <person name="Han Y."/>
            <person name="Kim J."/>
            <person name="Mondo S.J."/>
            <person name="Hofstad B.A."/>
            <person name="Robles A."/>
            <person name="Haridas S."/>
            <person name="Riley R."/>
            <person name="LaButti K."/>
            <person name="Pangilinan J."/>
            <person name="Andreopoulos W."/>
            <person name="Lipzen A."/>
            <person name="Yan J."/>
            <person name="Wang M."/>
            <person name="Ng V."/>
            <person name="Grigoriev I.V."/>
            <person name="Spatafora J.W."/>
            <person name="Magnuson J.K."/>
            <person name="Baker S.E."/>
            <person name="Pomraning K.R."/>
        </authorList>
    </citation>
    <scope>NUCLEOTIDE SEQUENCE [LARGE SCALE GENOMIC DNA]</scope>
    <source>
        <strain evidence="2">CBS 7786</strain>
    </source>
</reference>
<protein>
    <submittedName>
        <fullName evidence="1">Uncharacterized protein</fullName>
    </submittedName>
</protein>
<gene>
    <name evidence="1" type="ORF">V1525DRAFT_406404</name>
</gene>
<dbReference type="Proteomes" id="UP001433508">
    <property type="component" value="Unassembled WGS sequence"/>
</dbReference>
<comment type="caution">
    <text evidence="1">The sequence shown here is derived from an EMBL/GenBank/DDBJ whole genome shotgun (WGS) entry which is preliminary data.</text>
</comment>
<dbReference type="EMBL" id="MU971383">
    <property type="protein sequence ID" value="KAK9236638.1"/>
    <property type="molecule type" value="Genomic_DNA"/>
</dbReference>